<dbReference type="SMART" id="SM00823">
    <property type="entry name" value="PKS_PP"/>
    <property type="match status" value="2"/>
</dbReference>
<feature type="domain" description="Carrier" evidence="15">
    <location>
        <begin position="3396"/>
        <end position="3471"/>
    </location>
</feature>
<evidence type="ECO:0000259" key="16">
    <source>
        <dbReference type="PROSITE" id="PS52004"/>
    </source>
</evidence>
<dbReference type="InterPro" id="IPR001227">
    <property type="entry name" value="Ac_transferase_dom_sf"/>
</dbReference>
<dbReference type="Pfam" id="PF22621">
    <property type="entry name" value="CurL-like_PKS_C"/>
    <property type="match status" value="1"/>
</dbReference>
<feature type="domain" description="Ketosynthase family 3 (KS3)" evidence="16">
    <location>
        <begin position="7"/>
        <end position="431"/>
    </location>
</feature>
<evidence type="ECO:0000256" key="7">
    <source>
        <dbReference type="ARBA" id="ARBA00022679"/>
    </source>
</evidence>
<feature type="compositionally biased region" description="Basic residues" evidence="14">
    <location>
        <begin position="3495"/>
        <end position="3507"/>
    </location>
</feature>
<dbReference type="CDD" id="cd00833">
    <property type="entry name" value="PKS"/>
    <property type="match status" value="1"/>
</dbReference>
<feature type="domain" description="Carrier" evidence="15">
    <location>
        <begin position="2346"/>
        <end position="2421"/>
    </location>
</feature>
<dbReference type="InterPro" id="IPR025110">
    <property type="entry name" value="AMP-bd_C"/>
</dbReference>
<organism evidence="17 18">
    <name type="scientific">Brevibacillus parabrevis</name>
    <dbReference type="NCBI Taxonomy" id="54914"/>
    <lineage>
        <taxon>Bacteria</taxon>
        <taxon>Bacillati</taxon>
        <taxon>Bacillota</taxon>
        <taxon>Bacilli</taxon>
        <taxon>Bacillales</taxon>
        <taxon>Paenibacillaceae</taxon>
        <taxon>Brevibacillus</taxon>
    </lineage>
</organism>
<evidence type="ECO:0000256" key="4">
    <source>
        <dbReference type="ARBA" id="ARBA00022450"/>
    </source>
</evidence>
<evidence type="ECO:0000256" key="9">
    <source>
        <dbReference type="ARBA" id="ARBA00022832"/>
    </source>
</evidence>
<evidence type="ECO:0000256" key="13">
    <source>
        <dbReference type="ARBA" id="ARBA00029443"/>
    </source>
</evidence>
<evidence type="ECO:0000256" key="12">
    <source>
        <dbReference type="ARBA" id="ARBA00023268"/>
    </source>
</evidence>
<evidence type="ECO:0000259" key="15">
    <source>
        <dbReference type="PROSITE" id="PS50075"/>
    </source>
</evidence>
<dbReference type="SMART" id="SM00822">
    <property type="entry name" value="PKS_KR"/>
    <property type="match status" value="1"/>
</dbReference>
<dbReference type="Pfam" id="PF00668">
    <property type="entry name" value="Condensation"/>
    <property type="match status" value="2"/>
</dbReference>
<dbReference type="InterPro" id="IPR020806">
    <property type="entry name" value="PKS_PP-bd"/>
</dbReference>
<dbReference type="Pfam" id="PF00550">
    <property type="entry name" value="PP-binding"/>
    <property type="match status" value="3"/>
</dbReference>
<dbReference type="SUPFAM" id="SSF52151">
    <property type="entry name" value="FabD/lysophospholipase-like"/>
    <property type="match status" value="1"/>
</dbReference>
<comment type="similarity">
    <text evidence="13">In the C-terminal section; belongs to the NRP synthetase family.</text>
</comment>
<dbReference type="InterPro" id="IPR045851">
    <property type="entry name" value="AMP-bd_C_sf"/>
</dbReference>
<feature type="compositionally biased region" description="Acidic residues" evidence="14">
    <location>
        <begin position="3471"/>
        <end position="3480"/>
    </location>
</feature>
<dbReference type="Pfam" id="PF00109">
    <property type="entry name" value="ketoacyl-synt"/>
    <property type="match status" value="1"/>
</dbReference>
<dbReference type="InterPro" id="IPR029058">
    <property type="entry name" value="AB_hydrolase_fold"/>
</dbReference>
<dbReference type="PROSITE" id="PS50075">
    <property type="entry name" value="CARRIER"/>
    <property type="match status" value="3"/>
</dbReference>
<dbReference type="FunFam" id="2.30.38.10:FF:000001">
    <property type="entry name" value="Non-ribosomal peptide synthetase PvdI"/>
    <property type="match status" value="1"/>
</dbReference>
<dbReference type="FunFam" id="3.30.300.30:FF:000010">
    <property type="entry name" value="Enterobactin synthetase component F"/>
    <property type="match status" value="1"/>
</dbReference>
<dbReference type="Gene3D" id="3.40.50.980">
    <property type="match status" value="2"/>
</dbReference>
<dbReference type="GO" id="GO:0006633">
    <property type="term" value="P:fatty acid biosynthetic process"/>
    <property type="evidence" value="ECO:0007669"/>
    <property type="project" value="InterPro"/>
</dbReference>
<dbReference type="Pfam" id="PF00501">
    <property type="entry name" value="AMP-binding"/>
    <property type="match status" value="2"/>
</dbReference>
<sequence length="3507" mass="392491">MGHEYNGLEIAVIGLAGRFPGASNVTAYWENLKNGVHSIQTFSEAELIEAGVDPQAVKSAEYVKAKGYLESGNRFDARFFDYTPLEAELMDPQMKVFHECIWEALEDAGYAAQVEQKLIGLFAGASPNHMWEALMSLSGKSEAIGHWAATQLVDKDYLSLRIAHKLNLKGPALTIYTACSTSLVAVHMAAQSLLNGECDLALAGGVTVTLPGKSGYVYQEGMILSPDGKCKAFDANGQGIVGGDGAGVVVLKRLQDAIDDRDQIHAVIKGSAVNNDGMQKTGFTAPSTIGQAEVIRTALKVAEVAPESVAYIECHGTGTPLGDPIELEALELAYQPSQKHSCALGSVKTNIGHLDSAAGIASFIKAVLAIKHRQLPPSLHFQSPNPHLDVIEKGFYINDKLTEWEKTHEPLRAGISAFGIGGTNAHVIIEEAPAVREASAGRSWQLMLLSAKTEQALERYKQNVEEYLHANPDARLEDVAYSLQVGRKHFPVREIALCNQTLAQPLRFIGQDSKAAFAKEKLSVAFVFPDFAADNWEEGELAEIVHLCQEEPAVQQVMAQALRLLNQQVFGQAAVSIAEQLRAPKHGQALRFALYYAIAKLFKDWGVEPQSMWGYGKGNLLVECLEGRLAFGDAIHALVGRDRLDHFAQTESNRPVSKPDGLCLIFGSAQAGEPGMEQVAAYGHQLRLERIHSYAILEALGTMWLYGQEINWTAYYQHEERNRVSLPTYAFDSQEFPVDKSLFNFGQFASRLQPSESSAAHRREDIRSWFYVPAWESSALPAYAEKAIASEATWLIFQDQAGLGEALASELKERGATYIIVEQAERYQRVTSAHYRLNPQKPEELDSLLDDLQTVPDCISYLWTVTPPIEPELVAVEPSQQQFFYSLLQLARYIGSKAGSKKMHLQIVTNGLYSVTQDEPICPLKGVVLGASKIIPYEYPNSKVCTVDIELPAGDKQTGNHMALAANLLREFQFDFPHKQVALRGKSRWIEAVREPVLVKQPEKLSLLKEKLVCLITGGLGGMGFALAEYLAKSYQARLVLIGRSAFPPREQWTQWIEDKPDHHLSGKIRTILSLEQAGAMIDVYSVDISDYSAMQKVVREAETRFGPITGVLHTAGVPDYAGVIQRRTKEMTDPILLPKVQGTIVLDTLFAERTLDFFILFSSIGNYIYGRKFGQVGYNAANEFLDAFAAYRLQKRAGYTASINWNDWAEVGMSVTAMEKNRSMNRQVNERQFAEEAISPQQGVEVLRYLLENQFHRAIVSVLELPALMEESNQLSEEFILEKEAAVAVQTELVPAKINRATLSEAELTEIIADVWRSVLGIAAIRSDEDFFALGGDSLKAITMIALLYKKLDVKLPLPTFFNKPTIGEIACFIRGADRTDFSQIPKAQEKAGYPLTSGQKRLYFLSQMEEANKQYNNIIALRVKGSLSYEKLERCLNELIRRHESLRTSFQRIDGELLQVIHEPFPFPADYRELNEPISDAHIEAWIQPFDLGVAPVWKVGIFKESEQSHVLVFNIHHIITDGTSNSILIDEFTALYQQDGQSSGLPALSVQYKDYAEWQQEKTTLAGHQADQEYWTGMFSGEIPLLDLPTDFSRPPYKTYRGGMEMFSIPQRQADEIKRMATSHEATLYMVLLAAWNVLLAKLGNQDEIIVGIPTSGRNHSDIQNVIGMFVQTLPLKSTVRSDMTFAELLNAIKGNMSHALEHQDYPFEELVSQIELSRDFGRNPLFDVMFAFQNVSRQGSGENHSSAGLQIEPYSFKTNTARFDLTLDGEEREGELFFTVEYASDLFTKETITRFIRYFQKLLQDVIAQPQQKMSQLSLLDADERERLVSGFNQTAGEYPEQLLVHELFEAMAEKCADQPALTFHNQTMTYRELDARANQLAHALKSHGVGAGQVVALIATRSCDMIAGLLAIGKAGGAYLPVDPSLPANRVAYMLADSRVRVILTNTTVEAAGERQVIDMRDPYVAAQPQERLPLENSSTDVAYCMYTSGTTGFPKGILIEHRALINFLHGMTDVLSFGENEKFLSLTTVSFDIFWLESILPLLTGHQVVIADEDCQRDVLKLASLVRREKITVMQTTPSRLKLLLAEPELAGQLSRLRYLLIGGEALPQPLADAAVRLLPEGRVYNLYGPTETTIWSTIQEVAATQPVTIGRPLKNTQVYVLSPELMPQPVGVPGLLYIGGHGLARGYQNNPELTREKFIDNPFRPGEKMYATGDMARWTREGLLDYLGRTDFQVKIRGYRIEQSEIENLLDAHPAVEKAVVHVQQDAQHEQLLVAYYTAAYPVTSQELRDYLRQQLPEYMIPSLFMPLAQIPLTINGKIDRKSLPEVTGVAAEQKELVEPRDEVEAKLYDIWRNVLRSESMSVRDRFFELGGNSIQIMQLVYEINNSFACSMQFKDFIELQTIEAIAGFIREAIHEERVADLPTLIPEPSQLHEPFPLTNVQMAYYLGRSSSFELGGVSTHSYQEIVTRLDILRLNHCLNLLIRRHPALRTIFLPDARQQILADIPEYAIDIRDLQGCDKEEKAAILAKERERMSHAIFRPGQWPLFEIKAFRLNGQESLLCISFDLLIMDAYSLEILGKELQKLYEGAADELDELSISFRDYMIGYERLKTSSLYLQDKEYWMAKLDDFPLAPEIPVQVQPSHVKNPYFQRKSKRYAKESWQVLKKAAQKHNLTPSAVLCTAYAEVLANWSNQLDFSLNLTLFNRLPLHPDVDKLVGDFTSVALVEVRLHPADTFWEKARKVQQSLMEALAHRHFDGIDVMREISKQRELGNKAVLPIVFTSALFENEDIVQQATDDAEYTSEWESDTSGITQTSQVYLDNQVALLDGNIVINWDYISELFDPVVIDTMFAQYLTRIDTILNDEAEKELPSVSASDRAAIDAYNDTTVDIASKTLHGLFEETVAQTPFAVAIEDGETQITYEALNERANKVASCLRHIGVAPGDLIGVIAKREIATFAYLLGILKSGAAYVPIDPDYPADRVDYIRRHSQCKLVLESDFYERNELEHAAKKYEAAAVQPEQLAYVIYTSGSTGNPKGVMIRHVAACNTIQDINQKFHVAAHDRILGVSSLCFDLSVYDIFGAFAAGATLVLVKDQKDMAQLADTITAKNITIWNSVPAIMDRVAAEKKERGGEQRDEQLRLVMLSGDWIPLTLPQAIRESFPGAEVISLGGATEASIWSIYYPIDEVGPEWKSIFYGKPLANQQFYVLNSRMELCPLSVPGELYIGGRGVADGYLHDAEKTNRSFVHHPQFGYIYRTGDYGVLHRNGLIEFLGRKDQQVKIGGYRIELGEVESRLLQIDTVRNAVVLVAGEADKRLYAYLVPETEPHDRDAFINEIRSRLAKALPDYMIPYHFIVVEQLPLTANGKVDVQALLKLKPTGTSTGTAYVAPRNEVEASIVAVFQEVLETDRVGVLDNFFEMGIHSLQIGMINSKLKDVFAREIPILAMFEHANIHALAAYLTAENDDQPDEGQEETINVRNQGRERIKQRNAKRRRNSESE</sequence>
<dbReference type="InterPro" id="IPR020845">
    <property type="entry name" value="AMP-binding_CS"/>
</dbReference>
<dbReference type="InterPro" id="IPR000873">
    <property type="entry name" value="AMP-dep_synth/lig_dom"/>
</dbReference>
<dbReference type="InterPro" id="IPR042099">
    <property type="entry name" value="ANL_N_sf"/>
</dbReference>
<dbReference type="Gene3D" id="3.40.50.1820">
    <property type="entry name" value="alpha/beta hydrolase"/>
    <property type="match status" value="1"/>
</dbReference>
<dbReference type="InterPro" id="IPR016035">
    <property type="entry name" value="Acyl_Trfase/lysoPLipase"/>
</dbReference>
<comment type="cofactor">
    <cofactor evidence="1">
        <name>pantetheine 4'-phosphate</name>
        <dbReference type="ChEBI" id="CHEBI:47942"/>
    </cofactor>
</comment>
<keyword evidence="5" id="KW-0597">Phosphoprotein</keyword>
<dbReference type="FunFam" id="3.30.559.30:FF:000006">
    <property type="entry name" value="Yersiniabactin polyketide/non-ribosomal peptide synthetase"/>
    <property type="match status" value="1"/>
</dbReference>
<dbReference type="InterPro" id="IPR036291">
    <property type="entry name" value="NAD(P)-bd_dom_sf"/>
</dbReference>
<evidence type="ECO:0000313" key="17">
    <source>
        <dbReference type="EMBL" id="GEB34760.1"/>
    </source>
</evidence>
<dbReference type="SUPFAM" id="SSF53901">
    <property type="entry name" value="Thiolase-like"/>
    <property type="match status" value="1"/>
</dbReference>
<evidence type="ECO:0000256" key="14">
    <source>
        <dbReference type="SAM" id="MobiDB-lite"/>
    </source>
</evidence>
<dbReference type="GO" id="GO:0044550">
    <property type="term" value="P:secondary metabolite biosynthetic process"/>
    <property type="evidence" value="ECO:0007669"/>
    <property type="project" value="UniProtKB-ARBA"/>
</dbReference>
<dbReference type="Gene3D" id="3.40.366.10">
    <property type="entry name" value="Malonyl-Coenzyme A Acyl Carrier Protein, domain 2"/>
    <property type="match status" value="2"/>
</dbReference>
<dbReference type="Pfam" id="PF08659">
    <property type="entry name" value="KR"/>
    <property type="match status" value="1"/>
</dbReference>
<dbReference type="InterPro" id="IPR036736">
    <property type="entry name" value="ACP-like_sf"/>
</dbReference>
<evidence type="ECO:0000256" key="5">
    <source>
        <dbReference type="ARBA" id="ARBA00022553"/>
    </source>
</evidence>
<dbReference type="GO" id="GO:0017000">
    <property type="term" value="P:antibiotic biosynthetic process"/>
    <property type="evidence" value="ECO:0007669"/>
    <property type="project" value="UniProtKB-KW"/>
</dbReference>
<keyword evidence="4" id="KW-0596">Phosphopantetheine</keyword>
<feature type="region of interest" description="Disordered" evidence="14">
    <location>
        <begin position="3471"/>
        <end position="3507"/>
    </location>
</feature>
<dbReference type="Pfam" id="PF21394">
    <property type="entry name" value="Beta-ketacyl_N"/>
    <property type="match status" value="1"/>
</dbReference>
<comment type="pathway">
    <text evidence="2">Siderophore biosynthesis.</text>
</comment>
<keyword evidence="6" id="KW-0436">Ligase</keyword>
<dbReference type="Pfam" id="PF02801">
    <property type="entry name" value="Ketoacyl-synt_C"/>
    <property type="match status" value="1"/>
</dbReference>
<dbReference type="NCBIfam" id="TIGR01733">
    <property type="entry name" value="AA-adenyl-dom"/>
    <property type="match status" value="2"/>
</dbReference>
<evidence type="ECO:0000313" key="18">
    <source>
        <dbReference type="Proteomes" id="UP000316882"/>
    </source>
</evidence>
<dbReference type="Gene3D" id="3.30.559.30">
    <property type="entry name" value="Nonribosomal peptide synthetase, condensation domain"/>
    <property type="match status" value="2"/>
</dbReference>
<dbReference type="SUPFAM" id="SSF52777">
    <property type="entry name" value="CoA-dependent acyltransferases"/>
    <property type="match status" value="4"/>
</dbReference>
<dbReference type="Gene3D" id="3.30.70.3290">
    <property type="match status" value="2"/>
</dbReference>
<keyword evidence="8" id="KW-0677">Repeat</keyword>
<dbReference type="GO" id="GO:0031177">
    <property type="term" value="F:phosphopantetheine binding"/>
    <property type="evidence" value="ECO:0007669"/>
    <property type="project" value="InterPro"/>
</dbReference>
<dbReference type="Gene3D" id="1.10.1200.10">
    <property type="entry name" value="ACP-like"/>
    <property type="match status" value="2"/>
</dbReference>
<comment type="similarity">
    <text evidence="3">Belongs to the ATP-dependent AMP-binding enzyme family.</text>
</comment>
<dbReference type="InterPro" id="IPR009081">
    <property type="entry name" value="PP-bd_ACP"/>
</dbReference>
<name>A0A4Y3PJT3_BREPA</name>
<dbReference type="PANTHER" id="PTHR45527:SF1">
    <property type="entry name" value="FATTY ACID SYNTHASE"/>
    <property type="match status" value="1"/>
</dbReference>
<dbReference type="Gene3D" id="3.30.300.30">
    <property type="match status" value="2"/>
</dbReference>
<dbReference type="InterPro" id="IPR010071">
    <property type="entry name" value="AA_adenyl_dom"/>
</dbReference>
<dbReference type="SUPFAM" id="SSF56801">
    <property type="entry name" value="Acetyl-CoA synthetase-like"/>
    <property type="match status" value="2"/>
</dbReference>
<evidence type="ECO:0000256" key="1">
    <source>
        <dbReference type="ARBA" id="ARBA00001957"/>
    </source>
</evidence>
<dbReference type="InterPro" id="IPR049490">
    <property type="entry name" value="C883_1060-like_KR_N"/>
</dbReference>
<dbReference type="InterPro" id="IPR006162">
    <property type="entry name" value="Ppantetheine_attach_site"/>
</dbReference>
<dbReference type="FunFam" id="3.30.559.10:FF:000023">
    <property type="entry name" value="Non-ribosomal peptide synthetase"/>
    <property type="match status" value="1"/>
</dbReference>
<keyword evidence="7" id="KW-0808">Transferase</keyword>
<dbReference type="InterPro" id="IPR013968">
    <property type="entry name" value="PKS_KR"/>
</dbReference>
<protein>
    <recommendedName>
        <fullName evidence="19">Non-ribosomal peptide synthetase</fullName>
    </recommendedName>
</protein>
<keyword evidence="11" id="KW-0045">Antibiotic biosynthesis</keyword>
<dbReference type="SUPFAM" id="SSF51735">
    <property type="entry name" value="NAD(P)-binding Rossmann-fold domains"/>
    <property type="match status" value="2"/>
</dbReference>
<dbReference type="CDD" id="cd12114">
    <property type="entry name" value="A_NRPS_TlmIV_like"/>
    <property type="match status" value="1"/>
</dbReference>
<dbReference type="Pfam" id="PF13193">
    <property type="entry name" value="AMP-binding_C"/>
    <property type="match status" value="2"/>
</dbReference>
<dbReference type="InterPro" id="IPR057326">
    <property type="entry name" value="KR_dom"/>
</dbReference>
<evidence type="ECO:0000256" key="6">
    <source>
        <dbReference type="ARBA" id="ARBA00022598"/>
    </source>
</evidence>
<dbReference type="Gene3D" id="3.40.47.10">
    <property type="match status" value="1"/>
</dbReference>
<dbReference type="GO" id="GO:0043041">
    <property type="term" value="P:amino acid activation for nonribosomal peptide biosynthetic process"/>
    <property type="evidence" value="ECO:0007669"/>
    <property type="project" value="TreeGrafter"/>
</dbReference>
<dbReference type="InterPro" id="IPR020841">
    <property type="entry name" value="PKS_Beta-ketoAc_synthase_dom"/>
</dbReference>
<gene>
    <name evidence="17" type="ORF">BPA01_43400</name>
</gene>
<dbReference type="InterPro" id="IPR016039">
    <property type="entry name" value="Thiolase-like"/>
</dbReference>
<feature type="domain" description="Carrier" evidence="15">
    <location>
        <begin position="1304"/>
        <end position="1379"/>
    </location>
</feature>
<dbReference type="InterPro" id="IPR018201">
    <property type="entry name" value="Ketoacyl_synth_AS"/>
</dbReference>
<dbReference type="Gene3D" id="3.30.559.10">
    <property type="entry name" value="Chloramphenicol acetyltransferase-like domain"/>
    <property type="match status" value="2"/>
</dbReference>
<dbReference type="PROSITE" id="PS00606">
    <property type="entry name" value="KS3_1"/>
    <property type="match status" value="1"/>
</dbReference>
<dbReference type="STRING" id="54914.AV540_24940"/>
<keyword evidence="12" id="KW-0511">Multifunctional enzyme</keyword>
<dbReference type="FunFam" id="3.40.50.12780:FF:000012">
    <property type="entry name" value="Non-ribosomal peptide synthetase"/>
    <property type="match status" value="1"/>
</dbReference>
<dbReference type="PROSITE" id="PS52004">
    <property type="entry name" value="KS3_2"/>
    <property type="match status" value="1"/>
</dbReference>
<dbReference type="Gene3D" id="3.40.50.12780">
    <property type="entry name" value="N-terminal domain of ligase-like"/>
    <property type="match status" value="1"/>
</dbReference>
<dbReference type="CDD" id="cd05930">
    <property type="entry name" value="A_NRPS"/>
    <property type="match status" value="1"/>
</dbReference>
<dbReference type="InterPro" id="IPR023213">
    <property type="entry name" value="CAT-like_dom_sf"/>
</dbReference>
<evidence type="ECO:0000256" key="3">
    <source>
        <dbReference type="ARBA" id="ARBA00006432"/>
    </source>
</evidence>
<keyword evidence="10" id="KW-0443">Lipid metabolism</keyword>
<dbReference type="InterPro" id="IPR057737">
    <property type="entry name" value="Condensation_MtbB-like"/>
</dbReference>
<dbReference type="CDD" id="cd19531">
    <property type="entry name" value="LCL_NRPS-like"/>
    <property type="match status" value="1"/>
</dbReference>
<dbReference type="SUPFAM" id="SSF47336">
    <property type="entry name" value="ACP-like"/>
    <property type="match status" value="3"/>
</dbReference>
<comment type="caution">
    <text evidence="17">The sequence shown here is derived from an EMBL/GenBank/DDBJ whole genome shotgun (WGS) entry which is preliminary data.</text>
</comment>
<proteinExistence type="inferred from homology"/>
<dbReference type="Gene3D" id="2.30.38.10">
    <property type="entry name" value="Luciferase, Domain 3"/>
    <property type="match status" value="1"/>
</dbReference>
<dbReference type="Gene3D" id="3.40.50.720">
    <property type="entry name" value="NAD(P)-binding Rossmann-like Domain"/>
    <property type="match status" value="1"/>
</dbReference>
<dbReference type="PROSITE" id="PS00012">
    <property type="entry name" value="PHOSPHOPANTETHEINE"/>
    <property type="match status" value="1"/>
</dbReference>
<dbReference type="InterPro" id="IPR014030">
    <property type="entry name" value="Ketoacyl_synth_N"/>
</dbReference>
<dbReference type="InterPro" id="IPR014031">
    <property type="entry name" value="Ketoacyl_synth_C"/>
</dbReference>
<dbReference type="InterPro" id="IPR001242">
    <property type="entry name" value="Condensation_dom"/>
</dbReference>
<evidence type="ECO:0008006" key="19">
    <source>
        <dbReference type="Google" id="ProtNLM"/>
    </source>
</evidence>
<dbReference type="GO" id="GO:0004315">
    <property type="term" value="F:3-oxoacyl-[acyl-carrier-protein] synthase activity"/>
    <property type="evidence" value="ECO:0007669"/>
    <property type="project" value="InterPro"/>
</dbReference>
<evidence type="ECO:0000256" key="2">
    <source>
        <dbReference type="ARBA" id="ARBA00004924"/>
    </source>
</evidence>
<dbReference type="FunFam" id="3.40.47.10:FF:000042">
    <property type="entry name" value="Polyketide synthase Pks13"/>
    <property type="match status" value="1"/>
</dbReference>
<keyword evidence="9" id="KW-0276">Fatty acid metabolism</keyword>
<dbReference type="Proteomes" id="UP000316882">
    <property type="component" value="Unassembled WGS sequence"/>
</dbReference>
<dbReference type="EMBL" id="BJMH01000027">
    <property type="protein sequence ID" value="GEB34760.1"/>
    <property type="molecule type" value="Genomic_DNA"/>
</dbReference>
<dbReference type="NCBIfam" id="NF003417">
    <property type="entry name" value="PRK04813.1"/>
    <property type="match status" value="2"/>
</dbReference>
<dbReference type="FunFam" id="3.30.300.30:FF:000015">
    <property type="entry name" value="Nonribosomal peptide synthase SidD"/>
    <property type="match status" value="1"/>
</dbReference>
<dbReference type="PROSITE" id="PS00455">
    <property type="entry name" value="AMP_BINDING"/>
    <property type="match status" value="1"/>
</dbReference>
<keyword evidence="18" id="KW-1185">Reference proteome</keyword>
<evidence type="ECO:0000256" key="10">
    <source>
        <dbReference type="ARBA" id="ARBA00023098"/>
    </source>
</evidence>
<reference evidence="17 18" key="1">
    <citation type="submission" date="2019-06" db="EMBL/GenBank/DDBJ databases">
        <title>Whole genome shotgun sequence of Brevibacillus parabrevis NBRC 12334.</title>
        <authorList>
            <person name="Hosoyama A."/>
            <person name="Uohara A."/>
            <person name="Ohji S."/>
            <person name="Ichikawa N."/>
        </authorList>
    </citation>
    <scope>NUCLEOTIDE SEQUENCE [LARGE SCALE GENOMIC DNA]</scope>
    <source>
        <strain evidence="17 18">NBRC 12334</strain>
    </source>
</reference>
<dbReference type="FunFam" id="3.40.50.980:FF:000001">
    <property type="entry name" value="Non-ribosomal peptide synthetase"/>
    <property type="match status" value="1"/>
</dbReference>
<dbReference type="CDD" id="cd08953">
    <property type="entry name" value="KR_2_SDR_x"/>
    <property type="match status" value="1"/>
</dbReference>
<evidence type="ECO:0000256" key="11">
    <source>
        <dbReference type="ARBA" id="ARBA00023194"/>
    </source>
</evidence>
<accession>A0A4Y3PJT3</accession>
<dbReference type="GO" id="GO:0005737">
    <property type="term" value="C:cytoplasm"/>
    <property type="evidence" value="ECO:0007669"/>
    <property type="project" value="TreeGrafter"/>
</dbReference>
<dbReference type="PANTHER" id="PTHR45527">
    <property type="entry name" value="NONRIBOSOMAL PEPTIDE SYNTHETASE"/>
    <property type="match status" value="1"/>
</dbReference>
<dbReference type="GO" id="GO:0016874">
    <property type="term" value="F:ligase activity"/>
    <property type="evidence" value="ECO:0007669"/>
    <property type="project" value="UniProtKB-KW"/>
</dbReference>
<evidence type="ECO:0000256" key="8">
    <source>
        <dbReference type="ARBA" id="ARBA00022737"/>
    </source>
</evidence>
<dbReference type="SMART" id="SM00825">
    <property type="entry name" value="PKS_KS"/>
    <property type="match status" value="1"/>
</dbReference>
<dbReference type="CDD" id="cd19535">
    <property type="entry name" value="Cyc_NRPS"/>
    <property type="match status" value="1"/>
</dbReference>